<feature type="transmembrane region" description="Helical" evidence="2">
    <location>
        <begin position="27"/>
        <end position="47"/>
    </location>
</feature>
<feature type="compositionally biased region" description="Acidic residues" evidence="1">
    <location>
        <begin position="144"/>
        <end position="171"/>
    </location>
</feature>
<sequence>MIIICLVLVIAAFVVIGVALALAELTLVYIAIGISGLSAVLLAIEFVRNRKNLFGAKQRRDHLVSDAVGVLGTDGLGKASVQAAPVPAVMSAADSNQEAGSTGTTAPAPVSQPVRAAAFSGESADRPPAVPSSLPSCDGHPDPVDEDTSAVDSTADEVEPDSSPPAEDDCATADLARNVAKADERSADVTNESLVDLPGEGAAQPPSPTGSADGVAVPPAVDTAEDGDASPAEADTAGAAGDEEPAEAGLIEAEDDAQPVEVDPSATADPEKDDAQPAEVDPSATADPEKDDAQPAEADPSATADPEKDDAQPVEAQDTDADPRPPADDAAPKDDVGPADGPEAPSADVPEKATTLKHADR</sequence>
<dbReference type="EMBL" id="BSQG01000001">
    <property type="protein sequence ID" value="GLU45964.1"/>
    <property type="molecule type" value="Genomic_DNA"/>
</dbReference>
<keyword evidence="2" id="KW-0472">Membrane</keyword>
<feature type="compositionally biased region" description="Polar residues" evidence="1">
    <location>
        <begin position="93"/>
        <end position="105"/>
    </location>
</feature>
<reference evidence="3" key="1">
    <citation type="submission" date="2023-02" db="EMBL/GenBank/DDBJ databases">
        <title>Nocardiopsis ansamitocini NBRC 112285.</title>
        <authorList>
            <person name="Ichikawa N."/>
            <person name="Sato H."/>
            <person name="Tonouchi N."/>
        </authorList>
    </citation>
    <scope>NUCLEOTIDE SEQUENCE</scope>
    <source>
        <strain evidence="3">NBRC 112285</strain>
    </source>
</reference>
<protein>
    <submittedName>
        <fullName evidence="3">Uncharacterized protein</fullName>
    </submittedName>
</protein>
<comment type="caution">
    <text evidence="3">The sequence shown here is derived from an EMBL/GenBank/DDBJ whole genome shotgun (WGS) entry which is preliminary data.</text>
</comment>
<evidence type="ECO:0000256" key="2">
    <source>
        <dbReference type="SAM" id="Phobius"/>
    </source>
</evidence>
<accession>A0A9W6UGX5</accession>
<feature type="region of interest" description="Disordered" evidence="1">
    <location>
        <begin position="92"/>
        <end position="111"/>
    </location>
</feature>
<dbReference type="Proteomes" id="UP001165092">
    <property type="component" value="Unassembled WGS sequence"/>
</dbReference>
<organism evidence="3 4">
    <name type="scientific">Nocardiopsis ansamitocini</name>
    <dbReference type="NCBI Taxonomy" id="1670832"/>
    <lineage>
        <taxon>Bacteria</taxon>
        <taxon>Bacillati</taxon>
        <taxon>Actinomycetota</taxon>
        <taxon>Actinomycetes</taxon>
        <taxon>Streptosporangiales</taxon>
        <taxon>Nocardiopsidaceae</taxon>
        <taxon>Nocardiopsis</taxon>
    </lineage>
</organism>
<evidence type="ECO:0000313" key="4">
    <source>
        <dbReference type="Proteomes" id="UP001165092"/>
    </source>
</evidence>
<feature type="compositionally biased region" description="Low complexity" evidence="1">
    <location>
        <begin position="229"/>
        <end position="240"/>
    </location>
</feature>
<keyword evidence="2" id="KW-1133">Transmembrane helix</keyword>
<name>A0A9W6UGX5_9ACTN</name>
<evidence type="ECO:0000256" key="1">
    <source>
        <dbReference type="SAM" id="MobiDB-lite"/>
    </source>
</evidence>
<gene>
    <name evidence="3" type="ORF">Nans01_03150</name>
</gene>
<dbReference type="RefSeq" id="WP_285756836.1">
    <property type="nucleotide sequence ID" value="NZ_BSQG01000001.1"/>
</dbReference>
<proteinExistence type="predicted"/>
<dbReference type="AlphaFoldDB" id="A0A9W6UGX5"/>
<keyword evidence="4" id="KW-1185">Reference proteome</keyword>
<feature type="compositionally biased region" description="Acidic residues" evidence="1">
    <location>
        <begin position="241"/>
        <end position="258"/>
    </location>
</feature>
<feature type="compositionally biased region" description="Basic and acidic residues" evidence="1">
    <location>
        <begin position="321"/>
        <end position="336"/>
    </location>
</feature>
<keyword evidence="2" id="KW-0812">Transmembrane</keyword>
<feature type="region of interest" description="Disordered" evidence="1">
    <location>
        <begin position="118"/>
        <end position="361"/>
    </location>
</feature>
<evidence type="ECO:0000313" key="3">
    <source>
        <dbReference type="EMBL" id="GLU45964.1"/>
    </source>
</evidence>